<comment type="function">
    <text evidence="5">Transfers and isomerizes the ribose moiety from AdoMet to the 7-aminomethyl group of 7-deazaguanine (preQ1-tRNA) to give epoxyqueuosine (oQ-tRNA).</text>
</comment>
<comment type="subunit">
    <text evidence="5">Monomer.</text>
</comment>
<dbReference type="NCBIfam" id="NF001140">
    <property type="entry name" value="PRK00147.1"/>
    <property type="match status" value="1"/>
</dbReference>
<dbReference type="SUPFAM" id="SSF111337">
    <property type="entry name" value="QueA-like"/>
    <property type="match status" value="1"/>
</dbReference>
<dbReference type="EMBL" id="BAAAGE010000001">
    <property type="protein sequence ID" value="GAA0718084.1"/>
    <property type="molecule type" value="Genomic_DNA"/>
</dbReference>
<dbReference type="PANTHER" id="PTHR30307:SF0">
    <property type="entry name" value="S-ADENOSYLMETHIONINE:TRNA RIBOSYLTRANSFERASE-ISOMERASE"/>
    <property type="match status" value="1"/>
</dbReference>
<dbReference type="InterPro" id="IPR042119">
    <property type="entry name" value="QueA_dom2"/>
</dbReference>
<dbReference type="PANTHER" id="PTHR30307">
    <property type="entry name" value="S-ADENOSYLMETHIONINE:TRNA RIBOSYLTRANSFERASE-ISOMERASE"/>
    <property type="match status" value="1"/>
</dbReference>
<dbReference type="Pfam" id="PF02547">
    <property type="entry name" value="Queuosine_synth"/>
    <property type="match status" value="1"/>
</dbReference>
<evidence type="ECO:0000256" key="2">
    <source>
        <dbReference type="ARBA" id="ARBA00022679"/>
    </source>
</evidence>
<comment type="subcellular location">
    <subcellularLocation>
        <location evidence="5">Cytoplasm</location>
    </subcellularLocation>
</comment>
<keyword evidence="2 5" id="KW-0808">Transferase</keyword>
<evidence type="ECO:0000313" key="6">
    <source>
        <dbReference type="EMBL" id="GAA0718084.1"/>
    </source>
</evidence>
<keyword evidence="3 5" id="KW-0949">S-adenosyl-L-methionine</keyword>
<dbReference type="RefSeq" id="WP_299603064.1">
    <property type="nucleotide sequence ID" value="NZ_BAAAGE010000001.1"/>
</dbReference>
<dbReference type="Gene3D" id="2.40.10.240">
    <property type="entry name" value="QueA-like"/>
    <property type="match status" value="1"/>
</dbReference>
<dbReference type="EC" id="2.4.99.17" evidence="5"/>
<evidence type="ECO:0000256" key="3">
    <source>
        <dbReference type="ARBA" id="ARBA00022691"/>
    </source>
</evidence>
<dbReference type="NCBIfam" id="TIGR00113">
    <property type="entry name" value="queA"/>
    <property type="match status" value="1"/>
</dbReference>
<comment type="caution">
    <text evidence="6">The sequence shown here is derived from an EMBL/GenBank/DDBJ whole genome shotgun (WGS) entry which is preliminary data.</text>
</comment>
<organism evidence="6 7">
    <name type="scientific">Aquimarina litoralis</name>
    <dbReference type="NCBI Taxonomy" id="584605"/>
    <lineage>
        <taxon>Bacteria</taxon>
        <taxon>Pseudomonadati</taxon>
        <taxon>Bacteroidota</taxon>
        <taxon>Flavobacteriia</taxon>
        <taxon>Flavobacteriales</taxon>
        <taxon>Flavobacteriaceae</taxon>
        <taxon>Aquimarina</taxon>
    </lineage>
</organism>
<dbReference type="InterPro" id="IPR003699">
    <property type="entry name" value="QueA"/>
</dbReference>
<sequence length="349" mass="40136">MKLSHFNFDLPKELLAEYPSENRDEARLMVLNRKDQTIEHKQFKDLIDYFEPNDVMVLNNTKVFPARLYGNKEKTGARIEVFLLRELNSETRLWDVLVDPARKIRIGNKLYFGDDESLVAEVIDNTTSRGRTLRFLYDGSYDEFRQKLTDLGETPLPKYIKREAEPEDEERYQTIYAKNEGAVAAPTAGLHFSKHLMKRLEIKGVDFAEITLHVGLGTFNPVEVEDLSKHKMDSEEAYITAKATETINQGIANKQRICAVGTTVMRALESSVSSDKTLNEFRGWTNKFIFPPYDFSIANSMITNFHTPKSTLLMMVSAFAGHDFIKEAYEQAVKEEYKFYSYGDAMLIL</sequence>
<reference evidence="6 7" key="1">
    <citation type="journal article" date="2019" name="Int. J. Syst. Evol. Microbiol.">
        <title>The Global Catalogue of Microorganisms (GCM) 10K type strain sequencing project: providing services to taxonomists for standard genome sequencing and annotation.</title>
        <authorList>
            <consortium name="The Broad Institute Genomics Platform"/>
            <consortium name="The Broad Institute Genome Sequencing Center for Infectious Disease"/>
            <person name="Wu L."/>
            <person name="Ma J."/>
        </authorList>
    </citation>
    <scope>NUCLEOTIDE SEQUENCE [LARGE SCALE GENOMIC DNA]</scope>
    <source>
        <strain evidence="6 7">JCM 15974</strain>
    </source>
</reference>
<comment type="catalytic activity">
    <reaction evidence="5">
        <text>7-aminomethyl-7-carbaguanosine(34) in tRNA + S-adenosyl-L-methionine = epoxyqueuosine(34) in tRNA + adenine + L-methionine + 2 H(+)</text>
        <dbReference type="Rhea" id="RHEA:32155"/>
        <dbReference type="Rhea" id="RHEA-COMP:10342"/>
        <dbReference type="Rhea" id="RHEA-COMP:18582"/>
        <dbReference type="ChEBI" id="CHEBI:15378"/>
        <dbReference type="ChEBI" id="CHEBI:16708"/>
        <dbReference type="ChEBI" id="CHEBI:57844"/>
        <dbReference type="ChEBI" id="CHEBI:59789"/>
        <dbReference type="ChEBI" id="CHEBI:82833"/>
        <dbReference type="ChEBI" id="CHEBI:194443"/>
        <dbReference type="EC" id="2.4.99.17"/>
    </reaction>
</comment>
<comment type="similarity">
    <text evidence="5">Belongs to the QueA family.</text>
</comment>
<keyword evidence="1 5" id="KW-0963">Cytoplasm</keyword>
<keyword evidence="7" id="KW-1185">Reference proteome</keyword>
<comment type="pathway">
    <text evidence="5">tRNA modification; tRNA-queuosine biosynthesis.</text>
</comment>
<accession>A0ABN1IP03</accession>
<dbReference type="InterPro" id="IPR036100">
    <property type="entry name" value="QueA_sf"/>
</dbReference>
<evidence type="ECO:0000313" key="7">
    <source>
        <dbReference type="Proteomes" id="UP001501758"/>
    </source>
</evidence>
<keyword evidence="4 5" id="KW-0671">Queuosine biosynthesis</keyword>
<dbReference type="Proteomes" id="UP001501758">
    <property type="component" value="Unassembled WGS sequence"/>
</dbReference>
<dbReference type="Gene3D" id="3.40.1780.10">
    <property type="entry name" value="QueA-like"/>
    <property type="match status" value="1"/>
</dbReference>
<proteinExistence type="inferred from homology"/>
<evidence type="ECO:0000256" key="5">
    <source>
        <dbReference type="HAMAP-Rule" id="MF_00113"/>
    </source>
</evidence>
<dbReference type="InterPro" id="IPR042118">
    <property type="entry name" value="QueA_dom1"/>
</dbReference>
<name>A0ABN1IP03_9FLAO</name>
<protein>
    <recommendedName>
        <fullName evidence="5">S-adenosylmethionine:tRNA ribosyltransferase-isomerase</fullName>
        <ecNumber evidence="5">2.4.99.17</ecNumber>
    </recommendedName>
    <alternativeName>
        <fullName evidence="5">Queuosine biosynthesis protein QueA</fullName>
    </alternativeName>
</protein>
<dbReference type="HAMAP" id="MF_00113">
    <property type="entry name" value="QueA"/>
    <property type="match status" value="1"/>
</dbReference>
<evidence type="ECO:0000256" key="1">
    <source>
        <dbReference type="ARBA" id="ARBA00022490"/>
    </source>
</evidence>
<gene>
    <name evidence="5 6" type="primary">queA</name>
    <name evidence="6" type="ORF">GCM10009430_15790</name>
</gene>
<evidence type="ECO:0000256" key="4">
    <source>
        <dbReference type="ARBA" id="ARBA00022785"/>
    </source>
</evidence>